<accession>A0A4U1JIB1</accession>
<feature type="compositionally biased region" description="Low complexity" evidence="1">
    <location>
        <begin position="12"/>
        <end position="21"/>
    </location>
</feature>
<reference evidence="2 3" key="1">
    <citation type="submission" date="2019-04" db="EMBL/GenBank/DDBJ databases">
        <authorList>
            <person name="Li Y."/>
            <person name="Wang J."/>
        </authorList>
    </citation>
    <scope>NUCLEOTIDE SEQUENCE [LARGE SCALE GENOMIC DNA]</scope>
    <source>
        <strain evidence="2 3">DSM 14668</strain>
    </source>
</reference>
<organism evidence="2 3">
    <name type="scientific">Polyangium fumosum</name>
    <dbReference type="NCBI Taxonomy" id="889272"/>
    <lineage>
        <taxon>Bacteria</taxon>
        <taxon>Pseudomonadati</taxon>
        <taxon>Myxococcota</taxon>
        <taxon>Polyangia</taxon>
        <taxon>Polyangiales</taxon>
        <taxon>Polyangiaceae</taxon>
        <taxon>Polyangium</taxon>
    </lineage>
</organism>
<evidence type="ECO:0000313" key="2">
    <source>
        <dbReference type="EMBL" id="TKD12363.1"/>
    </source>
</evidence>
<protein>
    <submittedName>
        <fullName evidence="2">Uncharacterized protein</fullName>
    </submittedName>
</protein>
<dbReference type="Proteomes" id="UP000309215">
    <property type="component" value="Unassembled WGS sequence"/>
</dbReference>
<proteinExistence type="predicted"/>
<gene>
    <name evidence="2" type="ORF">E8A74_04490</name>
</gene>
<comment type="caution">
    <text evidence="2">The sequence shown here is derived from an EMBL/GenBank/DDBJ whole genome shotgun (WGS) entry which is preliminary data.</text>
</comment>
<dbReference type="RefSeq" id="WP_136927662.1">
    <property type="nucleotide sequence ID" value="NZ_SSMQ01000003.1"/>
</dbReference>
<feature type="compositionally biased region" description="Basic residues" evidence="1">
    <location>
        <begin position="1"/>
        <end position="11"/>
    </location>
</feature>
<dbReference type="EMBL" id="SSMQ01000003">
    <property type="protein sequence ID" value="TKD12363.1"/>
    <property type="molecule type" value="Genomic_DNA"/>
</dbReference>
<keyword evidence="3" id="KW-1185">Reference proteome</keyword>
<dbReference type="AlphaFoldDB" id="A0A4U1JIB1"/>
<feature type="compositionally biased region" description="Basic and acidic residues" evidence="1">
    <location>
        <begin position="71"/>
        <end position="87"/>
    </location>
</feature>
<name>A0A4U1JIB1_9BACT</name>
<evidence type="ECO:0000256" key="1">
    <source>
        <dbReference type="SAM" id="MobiDB-lite"/>
    </source>
</evidence>
<feature type="region of interest" description="Disordered" evidence="1">
    <location>
        <begin position="1"/>
        <end position="22"/>
    </location>
</feature>
<feature type="region of interest" description="Disordered" evidence="1">
    <location>
        <begin position="53"/>
        <end position="95"/>
    </location>
</feature>
<sequence>MTQKNAKKAAARARQATQGGKYQANLRIVGGGAGSSPKPWTCSKCKKPIAAGEGSVDVMDAETGGSPRRPTSSERRLTPEAIEERQKQGRPTQPPFDGFSIGELERNPIQIAFGAYHFECVESADMEPYWIAVERAETLEQWCHWVHHLTEKTWMAKDDIARMLAFWFTNRGEDIYQVPT</sequence>
<evidence type="ECO:0000313" key="3">
    <source>
        <dbReference type="Proteomes" id="UP000309215"/>
    </source>
</evidence>